<feature type="compositionally biased region" description="Polar residues" evidence="7">
    <location>
        <begin position="170"/>
        <end position="186"/>
    </location>
</feature>
<dbReference type="Gene3D" id="3.40.50.300">
    <property type="entry name" value="P-loop containing nucleotide triphosphate hydrolases"/>
    <property type="match status" value="1"/>
</dbReference>
<dbReference type="GO" id="GO:0005737">
    <property type="term" value="C:cytoplasm"/>
    <property type="evidence" value="ECO:0007669"/>
    <property type="project" value="TreeGrafter"/>
</dbReference>
<reference evidence="10 11" key="1">
    <citation type="submission" date="2016-06" db="EMBL/GenBank/DDBJ databases">
        <title>Complete genome sequences of Bordetella bronchialis and Bordetella flabilis.</title>
        <authorList>
            <person name="LiPuma J.J."/>
            <person name="Spilker T."/>
        </authorList>
    </citation>
    <scope>NUCLEOTIDE SEQUENCE [LARGE SCALE GENOMIC DNA]</scope>
    <source>
        <strain evidence="10 11">AU17976</strain>
    </source>
</reference>
<evidence type="ECO:0000256" key="4">
    <source>
        <dbReference type="ARBA" id="ARBA00034320"/>
    </source>
</evidence>
<evidence type="ECO:0000259" key="8">
    <source>
        <dbReference type="Pfam" id="PF02492"/>
    </source>
</evidence>
<evidence type="ECO:0000256" key="5">
    <source>
        <dbReference type="ARBA" id="ARBA00045658"/>
    </source>
</evidence>
<sequence length="360" mass="37224">MDRPTPVELIVLCGFLGSGKTSLLVDFLRAEDAGDTAVIVNEAGEIGVDGAIVADGGSGVPMTLLANGCVCCSLRSGLVDTVHALLNAPRPDGRPLARIILETSGLSRPGPIIASLADPELVGRGLRLCVVTTYDCARGPLGDEQFEEAAAQFAAAQRIVLTKTDLASPGETSPGETSPGETSPGATSPGEDGVLSLHAARARALNPLAEIVPETDRALAVARAFAPLAAAAATDMALAALNAAGAAAIAGRDARIVHPRIRVWRGTVRQPVAWSAFSTWLDDLAGLCGDRLLRLKALLRVSDCPEPVLIQSVGTTFGMPRRMATVSPDQDVLIVITRDLDGQAMRDLPADAPVSLQALA</sequence>
<protein>
    <submittedName>
        <fullName evidence="10">Cobalamin biosynthesis protein CobW</fullName>
    </submittedName>
</protein>
<dbReference type="PANTHER" id="PTHR13748:SF62">
    <property type="entry name" value="COBW DOMAIN-CONTAINING PROTEIN"/>
    <property type="match status" value="1"/>
</dbReference>
<comment type="catalytic activity">
    <reaction evidence="6">
        <text>GTP + H2O = GDP + phosphate + H(+)</text>
        <dbReference type="Rhea" id="RHEA:19669"/>
        <dbReference type="ChEBI" id="CHEBI:15377"/>
        <dbReference type="ChEBI" id="CHEBI:15378"/>
        <dbReference type="ChEBI" id="CHEBI:37565"/>
        <dbReference type="ChEBI" id="CHEBI:43474"/>
        <dbReference type="ChEBI" id="CHEBI:58189"/>
    </reaction>
    <physiologicalReaction direction="left-to-right" evidence="6">
        <dbReference type="Rhea" id="RHEA:19670"/>
    </physiologicalReaction>
</comment>
<keyword evidence="3" id="KW-0143">Chaperone</keyword>
<evidence type="ECO:0000256" key="1">
    <source>
        <dbReference type="ARBA" id="ARBA00022741"/>
    </source>
</evidence>
<dbReference type="GO" id="GO:0000166">
    <property type="term" value="F:nucleotide binding"/>
    <property type="evidence" value="ECO:0007669"/>
    <property type="project" value="UniProtKB-KW"/>
</dbReference>
<proteinExistence type="inferred from homology"/>
<dbReference type="STRING" id="463025.BAU08_01320"/>
<dbReference type="GO" id="GO:0016787">
    <property type="term" value="F:hydrolase activity"/>
    <property type="evidence" value="ECO:0007669"/>
    <property type="project" value="UniProtKB-KW"/>
</dbReference>
<dbReference type="AlphaFoldDB" id="A0A193FSJ9"/>
<comment type="function">
    <text evidence="5">Zinc chaperone that directly transfers zinc cofactor to target proteins, thereby activating them. Zinc is transferred from the CXCC motif in the GTPase domain to the zinc binding site in target proteins in a process requiring GTP hydrolysis.</text>
</comment>
<dbReference type="InterPro" id="IPR036627">
    <property type="entry name" value="CobW-likC_sf"/>
</dbReference>
<gene>
    <name evidence="10" type="ORF">BAU08_01320</name>
</gene>
<evidence type="ECO:0000313" key="11">
    <source>
        <dbReference type="Proteomes" id="UP000092213"/>
    </source>
</evidence>
<evidence type="ECO:0000256" key="3">
    <source>
        <dbReference type="ARBA" id="ARBA00023186"/>
    </source>
</evidence>
<dbReference type="Pfam" id="PF07683">
    <property type="entry name" value="CobW_C"/>
    <property type="match status" value="1"/>
</dbReference>
<dbReference type="InterPro" id="IPR027417">
    <property type="entry name" value="P-loop_NTPase"/>
</dbReference>
<name>A0A193FSJ9_9BORD</name>
<keyword evidence="1" id="KW-0547">Nucleotide-binding</keyword>
<evidence type="ECO:0000313" key="10">
    <source>
        <dbReference type="EMBL" id="ANN70166.1"/>
    </source>
</evidence>
<keyword evidence="2" id="KW-0378">Hydrolase</keyword>
<dbReference type="Gene3D" id="3.30.1220.10">
    <property type="entry name" value="CobW-like, C-terminal domain"/>
    <property type="match status" value="1"/>
</dbReference>
<feature type="domain" description="CobW/HypB/UreG nucleotide-binding" evidence="8">
    <location>
        <begin position="10"/>
        <end position="169"/>
    </location>
</feature>
<dbReference type="PANTHER" id="PTHR13748">
    <property type="entry name" value="COBW-RELATED"/>
    <property type="match status" value="1"/>
</dbReference>
<dbReference type="InterPro" id="IPR011629">
    <property type="entry name" value="CobW-like_C"/>
</dbReference>
<feature type="domain" description="CobW C-terminal" evidence="9">
    <location>
        <begin position="264"/>
        <end position="347"/>
    </location>
</feature>
<dbReference type="SUPFAM" id="SSF90002">
    <property type="entry name" value="Hypothetical protein YjiA, C-terminal domain"/>
    <property type="match status" value="1"/>
</dbReference>
<comment type="similarity">
    <text evidence="4">Belongs to the SIMIBI class G3E GTPase family. ZNG1 subfamily.</text>
</comment>
<evidence type="ECO:0000259" key="9">
    <source>
        <dbReference type="Pfam" id="PF07683"/>
    </source>
</evidence>
<evidence type="ECO:0000256" key="6">
    <source>
        <dbReference type="ARBA" id="ARBA00049117"/>
    </source>
</evidence>
<dbReference type="RefSeq" id="WP_066667743.1">
    <property type="nucleotide sequence ID" value="NZ_CP016171.1"/>
</dbReference>
<dbReference type="InterPro" id="IPR003495">
    <property type="entry name" value="CobW/HypB/UreG_nucleotide-bd"/>
</dbReference>
<feature type="region of interest" description="Disordered" evidence="7">
    <location>
        <begin position="165"/>
        <end position="193"/>
    </location>
</feature>
<dbReference type="InterPro" id="IPR051316">
    <property type="entry name" value="Zinc-reg_GTPase_activator"/>
</dbReference>
<evidence type="ECO:0000256" key="7">
    <source>
        <dbReference type="SAM" id="MobiDB-lite"/>
    </source>
</evidence>
<dbReference type="Proteomes" id="UP000092213">
    <property type="component" value="Chromosome"/>
</dbReference>
<dbReference type="SUPFAM" id="SSF52540">
    <property type="entry name" value="P-loop containing nucleoside triphosphate hydrolases"/>
    <property type="match status" value="1"/>
</dbReference>
<dbReference type="Pfam" id="PF02492">
    <property type="entry name" value="cobW"/>
    <property type="match status" value="1"/>
</dbReference>
<accession>A0A193FSJ9</accession>
<organism evidence="10 11">
    <name type="scientific">Bordetella bronchialis</name>
    <dbReference type="NCBI Taxonomy" id="463025"/>
    <lineage>
        <taxon>Bacteria</taxon>
        <taxon>Pseudomonadati</taxon>
        <taxon>Pseudomonadota</taxon>
        <taxon>Betaproteobacteria</taxon>
        <taxon>Burkholderiales</taxon>
        <taxon>Alcaligenaceae</taxon>
        <taxon>Bordetella</taxon>
    </lineage>
</organism>
<evidence type="ECO:0000256" key="2">
    <source>
        <dbReference type="ARBA" id="ARBA00022801"/>
    </source>
</evidence>
<dbReference type="EMBL" id="CP016171">
    <property type="protein sequence ID" value="ANN70166.1"/>
    <property type="molecule type" value="Genomic_DNA"/>
</dbReference>